<evidence type="ECO:0000313" key="1">
    <source>
        <dbReference type="EMBL" id="QVQ58268.1"/>
    </source>
</evidence>
<organism evidence="1">
    <name type="scientific">Klebsiella pneumoniae</name>
    <dbReference type="NCBI Taxonomy" id="573"/>
    <lineage>
        <taxon>Bacteria</taxon>
        <taxon>Pseudomonadati</taxon>
        <taxon>Pseudomonadota</taxon>
        <taxon>Gammaproteobacteria</taxon>
        <taxon>Enterobacterales</taxon>
        <taxon>Enterobacteriaceae</taxon>
        <taxon>Klebsiella/Raoultella group</taxon>
        <taxon>Klebsiella</taxon>
        <taxon>Klebsiella pneumoniae complex</taxon>
    </lineage>
</organism>
<reference evidence="1" key="1">
    <citation type="submission" date="2020-09" db="EMBL/GenBank/DDBJ databases">
        <authorList>
            <person name="Zhou D."/>
            <person name="Wang L."/>
        </authorList>
    </citation>
    <scope>NUCLEOTIDE SEQUENCE</scope>
    <source>
        <plasmid evidence="1">pW09308-HI3</plasmid>
    </source>
</reference>
<keyword evidence="1" id="KW-0614">Plasmid</keyword>
<sequence length="37" mass="4224">MNIRFSGLDGCVAHPARREQASTAVRVLFIYPSQWFV</sequence>
<proteinExistence type="predicted"/>
<name>A0A8E6L4H7_KLEPN</name>
<geneLocation type="plasmid" evidence="1">
    <name>pW09308-HI3</name>
</geneLocation>
<protein>
    <submittedName>
        <fullName evidence="1">Uncharacterized protein</fullName>
    </submittedName>
</protein>
<accession>A0A8E6L4H7</accession>
<dbReference type="EMBL" id="MW013145">
    <property type="protein sequence ID" value="QVQ58268.1"/>
    <property type="molecule type" value="Genomic_DNA"/>
</dbReference>
<dbReference type="AlphaFoldDB" id="A0A8E6L4H7"/>